<evidence type="ECO:0000256" key="4">
    <source>
        <dbReference type="ARBA" id="ARBA00024195"/>
    </source>
</evidence>
<evidence type="ECO:0000313" key="7">
    <source>
        <dbReference type="Proteomes" id="UP000007266"/>
    </source>
</evidence>
<sequence>MALLEYKSDGKITLDCEGFLINKRYVVTAARCINEQLKSVRLGETDLENDPDCIGVNEFIECPPPIISIPIDQKIIYNMSSSQSHYHIALLRLKSEVKFSDFVQPICLPINRSYNAGKQLMVSGWERNKANRKQQEIKGFCNG</sequence>
<dbReference type="FunFam" id="2.40.10.10:FF:000028">
    <property type="entry name" value="Serine protease easter"/>
    <property type="match status" value="1"/>
</dbReference>
<keyword evidence="1" id="KW-0732">Signal</keyword>
<dbReference type="InterPro" id="IPR009003">
    <property type="entry name" value="Peptidase_S1_PA"/>
</dbReference>
<evidence type="ECO:0000313" key="6">
    <source>
        <dbReference type="EMBL" id="KYB26759.1"/>
    </source>
</evidence>
<dbReference type="Gene3D" id="2.40.10.10">
    <property type="entry name" value="Trypsin-like serine proteases"/>
    <property type="match status" value="2"/>
</dbReference>
<dbReference type="EMBL" id="KQ971352">
    <property type="protein sequence ID" value="KYB26759.1"/>
    <property type="molecule type" value="Genomic_DNA"/>
</dbReference>
<gene>
    <name evidence="6" type="primary">AUGUSTUS-3.0.2_34781</name>
    <name evidence="6" type="ORF">TcasGA2_TC034781</name>
</gene>
<proteinExistence type="inferred from homology"/>
<keyword evidence="7" id="KW-1185">Reference proteome</keyword>
<dbReference type="PROSITE" id="PS50240">
    <property type="entry name" value="TRYPSIN_DOM"/>
    <property type="match status" value="1"/>
</dbReference>
<dbReference type="GO" id="GO:0004252">
    <property type="term" value="F:serine-type endopeptidase activity"/>
    <property type="evidence" value="ECO:0007669"/>
    <property type="project" value="InterPro"/>
</dbReference>
<name>A0A139WFU6_TRICA</name>
<dbReference type="SUPFAM" id="SSF50494">
    <property type="entry name" value="Trypsin-like serine proteases"/>
    <property type="match status" value="1"/>
</dbReference>
<keyword evidence="3" id="KW-0325">Glycoprotein</keyword>
<keyword evidence="6" id="KW-0645">Protease</keyword>
<reference evidence="6 7" key="2">
    <citation type="journal article" date="2010" name="Nucleic Acids Res.">
        <title>BeetleBase in 2010: revisions to provide comprehensive genomic information for Tribolium castaneum.</title>
        <authorList>
            <person name="Kim H.S."/>
            <person name="Murphy T."/>
            <person name="Xia J."/>
            <person name="Caragea D."/>
            <person name="Park Y."/>
            <person name="Beeman R.W."/>
            <person name="Lorenzen M.D."/>
            <person name="Butcher S."/>
            <person name="Manak J.R."/>
            <person name="Brown S.J."/>
        </authorList>
    </citation>
    <scope>GENOME REANNOTATION</scope>
    <source>
        <strain evidence="6 7">Georgia GA2</strain>
    </source>
</reference>
<dbReference type="Proteomes" id="UP000007266">
    <property type="component" value="Linkage group 7"/>
</dbReference>
<reference evidence="6 7" key="1">
    <citation type="journal article" date="2008" name="Nature">
        <title>The genome of the model beetle and pest Tribolium castaneum.</title>
        <authorList>
            <consortium name="Tribolium Genome Sequencing Consortium"/>
            <person name="Richards S."/>
            <person name="Gibbs R.A."/>
            <person name="Weinstock G.M."/>
            <person name="Brown S.J."/>
            <person name="Denell R."/>
            <person name="Beeman R.W."/>
            <person name="Gibbs R."/>
            <person name="Beeman R.W."/>
            <person name="Brown S.J."/>
            <person name="Bucher G."/>
            <person name="Friedrich M."/>
            <person name="Grimmelikhuijzen C.J."/>
            <person name="Klingler M."/>
            <person name="Lorenzen M."/>
            <person name="Richards S."/>
            <person name="Roth S."/>
            <person name="Schroder R."/>
            <person name="Tautz D."/>
            <person name="Zdobnov E.M."/>
            <person name="Muzny D."/>
            <person name="Gibbs R.A."/>
            <person name="Weinstock G.M."/>
            <person name="Attaway T."/>
            <person name="Bell S."/>
            <person name="Buhay C.J."/>
            <person name="Chandrabose M.N."/>
            <person name="Chavez D."/>
            <person name="Clerk-Blankenburg K.P."/>
            <person name="Cree A."/>
            <person name="Dao M."/>
            <person name="Davis C."/>
            <person name="Chacko J."/>
            <person name="Dinh H."/>
            <person name="Dugan-Rocha S."/>
            <person name="Fowler G."/>
            <person name="Garner T.T."/>
            <person name="Garnes J."/>
            <person name="Gnirke A."/>
            <person name="Hawes A."/>
            <person name="Hernandez J."/>
            <person name="Hines S."/>
            <person name="Holder M."/>
            <person name="Hume J."/>
            <person name="Jhangiani S.N."/>
            <person name="Joshi V."/>
            <person name="Khan Z.M."/>
            <person name="Jackson L."/>
            <person name="Kovar C."/>
            <person name="Kowis A."/>
            <person name="Lee S."/>
            <person name="Lewis L.R."/>
            <person name="Margolis J."/>
            <person name="Morgan M."/>
            <person name="Nazareth L.V."/>
            <person name="Nguyen N."/>
            <person name="Okwuonu G."/>
            <person name="Parker D."/>
            <person name="Richards S."/>
            <person name="Ruiz S.J."/>
            <person name="Santibanez J."/>
            <person name="Savard J."/>
            <person name="Scherer S.E."/>
            <person name="Schneider B."/>
            <person name="Sodergren E."/>
            <person name="Tautz D."/>
            <person name="Vattahil S."/>
            <person name="Villasana D."/>
            <person name="White C.S."/>
            <person name="Wright R."/>
            <person name="Park Y."/>
            <person name="Beeman R.W."/>
            <person name="Lord J."/>
            <person name="Oppert B."/>
            <person name="Lorenzen M."/>
            <person name="Brown S."/>
            <person name="Wang L."/>
            <person name="Savard J."/>
            <person name="Tautz D."/>
            <person name="Richards S."/>
            <person name="Weinstock G."/>
            <person name="Gibbs R.A."/>
            <person name="Liu Y."/>
            <person name="Worley K."/>
            <person name="Weinstock G."/>
            <person name="Elsik C.G."/>
            <person name="Reese J.T."/>
            <person name="Elhaik E."/>
            <person name="Landan G."/>
            <person name="Graur D."/>
            <person name="Arensburger P."/>
            <person name="Atkinson P."/>
            <person name="Beeman R.W."/>
            <person name="Beidler J."/>
            <person name="Brown S.J."/>
            <person name="Demuth J.P."/>
            <person name="Drury D.W."/>
            <person name="Du Y.Z."/>
            <person name="Fujiwara H."/>
            <person name="Lorenzen M."/>
            <person name="Maselli V."/>
            <person name="Osanai M."/>
            <person name="Park Y."/>
            <person name="Robertson H.M."/>
            <person name="Tu Z."/>
            <person name="Wang J.J."/>
            <person name="Wang S."/>
            <person name="Richards S."/>
            <person name="Song H."/>
            <person name="Zhang L."/>
            <person name="Sodergren E."/>
            <person name="Werner D."/>
            <person name="Stanke M."/>
            <person name="Morgenstern B."/>
            <person name="Solovyev V."/>
            <person name="Kosarev P."/>
            <person name="Brown G."/>
            <person name="Chen H.C."/>
            <person name="Ermolaeva O."/>
            <person name="Hlavina W."/>
            <person name="Kapustin Y."/>
            <person name="Kiryutin B."/>
            <person name="Kitts P."/>
            <person name="Maglott D."/>
            <person name="Pruitt K."/>
            <person name="Sapojnikov V."/>
            <person name="Souvorov A."/>
            <person name="Mackey A.J."/>
            <person name="Waterhouse R.M."/>
            <person name="Wyder S."/>
            <person name="Zdobnov E.M."/>
            <person name="Zdobnov E.M."/>
            <person name="Wyder S."/>
            <person name="Kriventseva E.V."/>
            <person name="Kadowaki T."/>
            <person name="Bork P."/>
            <person name="Aranda M."/>
            <person name="Bao R."/>
            <person name="Beermann A."/>
            <person name="Berns N."/>
            <person name="Bolognesi R."/>
            <person name="Bonneton F."/>
            <person name="Bopp D."/>
            <person name="Brown S.J."/>
            <person name="Bucher G."/>
            <person name="Butts T."/>
            <person name="Chaumot A."/>
            <person name="Denell R.E."/>
            <person name="Ferrier D.E."/>
            <person name="Friedrich M."/>
            <person name="Gordon C.M."/>
            <person name="Jindra M."/>
            <person name="Klingler M."/>
            <person name="Lan Q."/>
            <person name="Lattorff H.M."/>
            <person name="Laudet V."/>
            <person name="von Levetsow C."/>
            <person name="Liu Z."/>
            <person name="Lutz R."/>
            <person name="Lynch J.A."/>
            <person name="da Fonseca R.N."/>
            <person name="Posnien N."/>
            <person name="Reuter R."/>
            <person name="Roth S."/>
            <person name="Savard J."/>
            <person name="Schinko J.B."/>
            <person name="Schmitt C."/>
            <person name="Schoppmeier M."/>
            <person name="Schroder R."/>
            <person name="Shippy T.D."/>
            <person name="Simonnet F."/>
            <person name="Marques-Souza H."/>
            <person name="Tautz D."/>
            <person name="Tomoyasu Y."/>
            <person name="Trauner J."/>
            <person name="Van der Zee M."/>
            <person name="Vervoort M."/>
            <person name="Wittkopp N."/>
            <person name="Wimmer E.A."/>
            <person name="Yang X."/>
            <person name="Jones A.K."/>
            <person name="Sattelle D.B."/>
            <person name="Ebert P.R."/>
            <person name="Nelson D."/>
            <person name="Scott J.G."/>
            <person name="Beeman R.W."/>
            <person name="Muthukrishnan S."/>
            <person name="Kramer K.J."/>
            <person name="Arakane Y."/>
            <person name="Beeman R.W."/>
            <person name="Zhu Q."/>
            <person name="Hogenkamp D."/>
            <person name="Dixit R."/>
            <person name="Oppert B."/>
            <person name="Jiang H."/>
            <person name="Zou Z."/>
            <person name="Marshall J."/>
            <person name="Elpidina E."/>
            <person name="Vinokurov K."/>
            <person name="Oppert C."/>
            <person name="Zou Z."/>
            <person name="Evans J."/>
            <person name="Lu Z."/>
            <person name="Zhao P."/>
            <person name="Sumathipala N."/>
            <person name="Altincicek B."/>
            <person name="Vilcinskas A."/>
            <person name="Williams M."/>
            <person name="Hultmark D."/>
            <person name="Hetru C."/>
            <person name="Jiang H."/>
            <person name="Grimmelikhuijzen C.J."/>
            <person name="Hauser F."/>
            <person name="Cazzamali G."/>
            <person name="Williamson M."/>
            <person name="Park Y."/>
            <person name="Li B."/>
            <person name="Tanaka Y."/>
            <person name="Predel R."/>
            <person name="Neupert S."/>
            <person name="Schachtner J."/>
            <person name="Verleyen P."/>
            <person name="Raible F."/>
            <person name="Bork P."/>
            <person name="Friedrich M."/>
            <person name="Walden K.K."/>
            <person name="Robertson H.M."/>
            <person name="Angeli S."/>
            <person name="Foret S."/>
            <person name="Bucher G."/>
            <person name="Schuetz S."/>
            <person name="Maleszka R."/>
            <person name="Wimmer E.A."/>
            <person name="Beeman R.W."/>
            <person name="Lorenzen M."/>
            <person name="Tomoyasu Y."/>
            <person name="Miller S.C."/>
            <person name="Grossmann D."/>
            <person name="Bucher G."/>
        </authorList>
    </citation>
    <scope>NUCLEOTIDE SEQUENCE [LARGE SCALE GENOMIC DNA]</scope>
    <source>
        <strain evidence="6 7">Georgia GA2</strain>
    </source>
</reference>
<keyword evidence="6" id="KW-0378">Hydrolase</keyword>
<dbReference type="Pfam" id="PF00089">
    <property type="entry name" value="Trypsin"/>
    <property type="match status" value="1"/>
</dbReference>
<dbReference type="OrthoDB" id="547031at2759"/>
<dbReference type="InParanoid" id="A0A139WFU6"/>
<dbReference type="AlphaFoldDB" id="A0A139WFU6"/>
<accession>A0A139WFU6</accession>
<dbReference type="SMART" id="SM00020">
    <property type="entry name" value="Tryp_SPc"/>
    <property type="match status" value="1"/>
</dbReference>
<evidence type="ECO:0000259" key="5">
    <source>
        <dbReference type="PROSITE" id="PS50240"/>
    </source>
</evidence>
<evidence type="ECO:0000256" key="3">
    <source>
        <dbReference type="ARBA" id="ARBA00023180"/>
    </source>
</evidence>
<dbReference type="InterPro" id="IPR043504">
    <property type="entry name" value="Peptidase_S1_PA_chymotrypsin"/>
</dbReference>
<dbReference type="OMA" id="WITLLEY"/>
<organism evidence="6 7">
    <name type="scientific">Tribolium castaneum</name>
    <name type="common">Red flour beetle</name>
    <dbReference type="NCBI Taxonomy" id="7070"/>
    <lineage>
        <taxon>Eukaryota</taxon>
        <taxon>Metazoa</taxon>
        <taxon>Ecdysozoa</taxon>
        <taxon>Arthropoda</taxon>
        <taxon>Hexapoda</taxon>
        <taxon>Insecta</taxon>
        <taxon>Pterygota</taxon>
        <taxon>Neoptera</taxon>
        <taxon>Endopterygota</taxon>
        <taxon>Coleoptera</taxon>
        <taxon>Polyphaga</taxon>
        <taxon>Cucujiformia</taxon>
        <taxon>Tenebrionidae</taxon>
        <taxon>Tenebrionidae incertae sedis</taxon>
        <taxon>Tribolium</taxon>
    </lineage>
</organism>
<comment type="similarity">
    <text evidence="4">Belongs to the peptidase S1 family. CLIP subfamily.</text>
</comment>
<dbReference type="InterPro" id="IPR001254">
    <property type="entry name" value="Trypsin_dom"/>
</dbReference>
<feature type="domain" description="Peptidase S1" evidence="5">
    <location>
        <begin position="1"/>
        <end position="143"/>
    </location>
</feature>
<keyword evidence="2" id="KW-1015">Disulfide bond</keyword>
<evidence type="ECO:0000256" key="2">
    <source>
        <dbReference type="ARBA" id="ARBA00023157"/>
    </source>
</evidence>
<dbReference type="GO" id="GO:0006508">
    <property type="term" value="P:proteolysis"/>
    <property type="evidence" value="ECO:0007669"/>
    <property type="project" value="UniProtKB-KW"/>
</dbReference>
<evidence type="ECO:0000256" key="1">
    <source>
        <dbReference type="ARBA" id="ARBA00022729"/>
    </source>
</evidence>
<dbReference type="KEGG" id="tca:107398167"/>
<dbReference type="InterPro" id="IPR051487">
    <property type="entry name" value="Ser/Thr_Proteases_Immune/Dev"/>
</dbReference>
<protein>
    <submittedName>
        <fullName evidence="6">Serine protease easter-like protein</fullName>
    </submittedName>
</protein>
<dbReference type="STRING" id="7070.A0A139WFU6"/>
<dbReference type="PANTHER" id="PTHR24256">
    <property type="entry name" value="TRYPTASE-RELATED"/>
    <property type="match status" value="1"/>
</dbReference>